<dbReference type="EC" id="2.1.2.11" evidence="5"/>
<dbReference type="UniPathway" id="UPA00028">
    <property type="reaction ID" value="UER00003"/>
</dbReference>
<dbReference type="SUPFAM" id="SSF51621">
    <property type="entry name" value="Phosphoenolpyruvate/pyruvate domain"/>
    <property type="match status" value="1"/>
</dbReference>
<sequence>MLPSELVKYKEKSQKIIALTAWDSISGSIAEQANVDLVLVGDSLAMVCLGYKSTLPLTLENIIYHTNAVSRGFKKSIEEQPLVVADMPFLTYQCGEDKAVEYAGRIIQSTYAKAVKVEGAEPEIQKVISRLIRMGIPVMGHIGLTPQSYLNLGLKKQGESLESQEKIKKEASILEKLGCFSIVLEHIPELLAKEIQKNLTIPTIGIGAGNDCDGQVRVTADLLGLNDDQPPFCQPIIQGKNLFKEKLKKWVDSERLN</sequence>
<dbReference type="PANTHER" id="PTHR20881:SF0">
    <property type="entry name" value="3-METHYL-2-OXOBUTANOATE HYDROXYMETHYLTRANSFERASE"/>
    <property type="match status" value="1"/>
</dbReference>
<comment type="caution">
    <text evidence="9">The sequence shown here is derived from an EMBL/GenBank/DDBJ whole genome shotgun (WGS) entry which is preliminary data.</text>
</comment>
<evidence type="ECO:0000256" key="7">
    <source>
        <dbReference type="PIRSR" id="PIRSR000388-2"/>
    </source>
</evidence>
<keyword evidence="5 8" id="KW-0479">Metal-binding</keyword>
<keyword evidence="4 5" id="KW-0808">Transferase</keyword>
<feature type="binding site" evidence="5 8">
    <location>
        <position position="118"/>
    </location>
    <ligand>
        <name>Mg(2+)</name>
        <dbReference type="ChEBI" id="CHEBI:18420"/>
    </ligand>
</feature>
<feature type="binding site" evidence="5 7">
    <location>
        <position position="86"/>
    </location>
    <ligand>
        <name>3-methyl-2-oxobutanoate</name>
        <dbReference type="ChEBI" id="CHEBI:11851"/>
    </ligand>
</feature>
<comment type="cofactor">
    <cofactor evidence="5 8">
        <name>Mg(2+)</name>
        <dbReference type="ChEBI" id="CHEBI:18420"/>
    </cofactor>
    <text evidence="5 8">Binds 1 Mg(2+) ion per subunit.</text>
</comment>
<feature type="active site" description="Proton acceptor" evidence="5 6">
    <location>
        <position position="185"/>
    </location>
</feature>
<name>A0A0A1Z795_PROMR</name>
<dbReference type="PIRSF" id="PIRSF000388">
    <property type="entry name" value="Pantoate_hydroxy_MeTrfase"/>
    <property type="match status" value="1"/>
</dbReference>
<feature type="binding site" evidence="5 7">
    <location>
        <position position="116"/>
    </location>
    <ligand>
        <name>3-methyl-2-oxobutanoate</name>
        <dbReference type="ChEBI" id="CHEBI:11851"/>
    </ligand>
</feature>
<dbReference type="RefSeq" id="WP_032524898.1">
    <property type="nucleotide sequence ID" value="NZ_CP138934.1"/>
</dbReference>
<comment type="subcellular location">
    <subcellularLocation>
        <location evidence="5">Cytoplasm</location>
    </subcellularLocation>
</comment>
<evidence type="ECO:0000256" key="5">
    <source>
        <dbReference type="HAMAP-Rule" id="MF_00156"/>
    </source>
</evidence>
<dbReference type="AlphaFoldDB" id="A0A0A1Z795"/>
<comment type="catalytic activity">
    <reaction evidence="5">
        <text>(6R)-5,10-methylene-5,6,7,8-tetrahydrofolate + 3-methyl-2-oxobutanoate + H2O = 2-dehydropantoate + (6S)-5,6,7,8-tetrahydrofolate</text>
        <dbReference type="Rhea" id="RHEA:11824"/>
        <dbReference type="ChEBI" id="CHEBI:11561"/>
        <dbReference type="ChEBI" id="CHEBI:11851"/>
        <dbReference type="ChEBI" id="CHEBI:15377"/>
        <dbReference type="ChEBI" id="CHEBI:15636"/>
        <dbReference type="ChEBI" id="CHEBI:57453"/>
        <dbReference type="EC" id="2.1.2.11"/>
    </reaction>
</comment>
<dbReference type="InterPro" id="IPR040442">
    <property type="entry name" value="Pyrv_kinase-like_dom_sf"/>
</dbReference>
<feature type="binding site" evidence="5 8">
    <location>
        <position position="42"/>
    </location>
    <ligand>
        <name>Mg(2+)</name>
        <dbReference type="ChEBI" id="CHEBI:18420"/>
    </ligand>
</feature>
<accession>A0A0A1Z795</accession>
<dbReference type="eggNOG" id="COG0413">
    <property type="taxonomic scope" value="Bacteria"/>
</dbReference>
<dbReference type="HAMAP" id="MF_00156">
    <property type="entry name" value="PanB"/>
    <property type="match status" value="1"/>
</dbReference>
<dbReference type="GO" id="GO:0032259">
    <property type="term" value="P:methylation"/>
    <property type="evidence" value="ECO:0007669"/>
    <property type="project" value="UniProtKB-KW"/>
</dbReference>
<evidence type="ECO:0000256" key="6">
    <source>
        <dbReference type="PIRSR" id="PIRSR000388-1"/>
    </source>
</evidence>
<dbReference type="GO" id="GO:0005737">
    <property type="term" value="C:cytoplasm"/>
    <property type="evidence" value="ECO:0007669"/>
    <property type="project" value="UniProtKB-SubCell"/>
</dbReference>
<dbReference type="STRING" id="59925.EU91_1476"/>
<dbReference type="GO" id="GO:0000287">
    <property type="term" value="F:magnesium ion binding"/>
    <property type="evidence" value="ECO:0007669"/>
    <property type="project" value="TreeGrafter"/>
</dbReference>
<feature type="binding site" evidence="5 8">
    <location>
        <position position="86"/>
    </location>
    <ligand>
        <name>Mg(2+)</name>
        <dbReference type="ChEBI" id="CHEBI:18420"/>
    </ligand>
</feature>
<dbReference type="EMBL" id="JNAH01000008">
    <property type="protein sequence ID" value="KGF85375.1"/>
    <property type="molecule type" value="Genomic_DNA"/>
</dbReference>
<dbReference type="OrthoDB" id="9781789at2"/>
<evidence type="ECO:0000313" key="9">
    <source>
        <dbReference type="EMBL" id="KGF85375.1"/>
    </source>
</evidence>
<dbReference type="Pfam" id="PF02548">
    <property type="entry name" value="Pantoate_transf"/>
    <property type="match status" value="1"/>
</dbReference>
<proteinExistence type="inferred from homology"/>
<comment type="pathway">
    <text evidence="5">Cofactor biosynthesis; (R)-pantothenate biosynthesis; (R)-pantoate from 3-methyl-2-oxobutanoate: step 1/2.</text>
</comment>
<keyword evidence="3 5" id="KW-0566">Pantothenate biosynthesis</keyword>
<dbReference type="PANTHER" id="PTHR20881">
    <property type="entry name" value="3-METHYL-2-OXOBUTANOATE HYDROXYMETHYLTRANSFERASE"/>
    <property type="match status" value="1"/>
</dbReference>
<feature type="binding site" evidence="5 7">
    <location>
        <begin position="42"/>
        <end position="43"/>
    </location>
    <ligand>
        <name>3-methyl-2-oxobutanoate</name>
        <dbReference type="ChEBI" id="CHEBI:11851"/>
    </ligand>
</feature>
<dbReference type="NCBIfam" id="NF001452">
    <property type="entry name" value="PRK00311.1"/>
    <property type="match status" value="1"/>
</dbReference>
<evidence type="ECO:0000256" key="8">
    <source>
        <dbReference type="PIRSR" id="PIRSR000388-3"/>
    </source>
</evidence>
<dbReference type="NCBIfam" id="TIGR00222">
    <property type="entry name" value="panB"/>
    <property type="match status" value="1"/>
</dbReference>
<keyword evidence="5 8" id="KW-0460">Magnesium</keyword>
<evidence type="ECO:0000256" key="2">
    <source>
        <dbReference type="ARBA" id="ARBA00011424"/>
    </source>
</evidence>
<evidence type="ECO:0000313" key="10">
    <source>
        <dbReference type="Proteomes" id="UP000030598"/>
    </source>
</evidence>
<comment type="subunit">
    <text evidence="2 5">Homodecamer; pentamer of dimers.</text>
</comment>
<organism evidence="9 10">
    <name type="scientific">Prochlorococcus marinus str. GP2</name>
    <dbReference type="NCBI Taxonomy" id="59925"/>
    <lineage>
        <taxon>Bacteria</taxon>
        <taxon>Bacillati</taxon>
        <taxon>Cyanobacteriota</taxon>
        <taxon>Cyanophyceae</taxon>
        <taxon>Synechococcales</taxon>
        <taxon>Prochlorococcaceae</taxon>
        <taxon>Prochlorococcus</taxon>
    </lineage>
</organism>
<comment type="similarity">
    <text evidence="1 5">Belongs to the PanB family.</text>
</comment>
<dbReference type="Gene3D" id="3.20.20.60">
    <property type="entry name" value="Phosphoenolpyruvate-binding domains"/>
    <property type="match status" value="1"/>
</dbReference>
<dbReference type="Proteomes" id="UP000030598">
    <property type="component" value="Unassembled WGS sequence"/>
</dbReference>
<comment type="function">
    <text evidence="5">Catalyzes the reversible reaction in which hydroxymethyl group from 5,10-methylenetetrahydrofolate is transferred onto alpha-ketoisovalerate to form ketopantoate.</text>
</comment>
<gene>
    <name evidence="5" type="primary">panB</name>
    <name evidence="9" type="ORF">EU91_1476</name>
</gene>
<evidence type="ECO:0000256" key="1">
    <source>
        <dbReference type="ARBA" id="ARBA00008676"/>
    </source>
</evidence>
<dbReference type="GO" id="GO:0003864">
    <property type="term" value="F:3-methyl-2-oxobutanoate hydroxymethyltransferase activity"/>
    <property type="evidence" value="ECO:0007669"/>
    <property type="project" value="UniProtKB-UniRule"/>
</dbReference>
<dbReference type="InterPro" id="IPR003700">
    <property type="entry name" value="Pantoate_hydroxy_MeTrfase"/>
</dbReference>
<dbReference type="GO" id="GO:0015940">
    <property type="term" value="P:pantothenate biosynthetic process"/>
    <property type="evidence" value="ECO:0007669"/>
    <property type="project" value="UniProtKB-UniRule"/>
</dbReference>
<keyword evidence="5" id="KW-0963">Cytoplasm</keyword>
<protein>
    <recommendedName>
        <fullName evidence="5">3-methyl-2-oxobutanoate hydroxymethyltransferase</fullName>
        <ecNumber evidence="5">2.1.2.11</ecNumber>
    </recommendedName>
    <alternativeName>
        <fullName evidence="5">Ketopantoate hydroxymethyltransferase</fullName>
        <shortName evidence="5">KPHMT</shortName>
    </alternativeName>
</protein>
<dbReference type="CDD" id="cd06557">
    <property type="entry name" value="KPHMT-like"/>
    <property type="match status" value="1"/>
</dbReference>
<keyword evidence="9" id="KW-0489">Methyltransferase</keyword>
<evidence type="ECO:0000256" key="4">
    <source>
        <dbReference type="ARBA" id="ARBA00022679"/>
    </source>
</evidence>
<evidence type="ECO:0000256" key="3">
    <source>
        <dbReference type="ARBA" id="ARBA00022655"/>
    </source>
</evidence>
<dbReference type="InterPro" id="IPR015813">
    <property type="entry name" value="Pyrv/PenolPyrv_kinase-like_dom"/>
</dbReference>
<dbReference type="GO" id="GO:0008168">
    <property type="term" value="F:methyltransferase activity"/>
    <property type="evidence" value="ECO:0007669"/>
    <property type="project" value="UniProtKB-KW"/>
</dbReference>
<reference evidence="10" key="1">
    <citation type="journal article" date="2014" name="Sci. Data">
        <title>Genomes of diverse isolates of the marine cyanobacterium Prochlorococcus.</title>
        <authorList>
            <person name="Biller S."/>
            <person name="Berube P."/>
            <person name="Thompson J."/>
            <person name="Kelly L."/>
            <person name="Roggensack S."/>
            <person name="Awad L."/>
            <person name="Roache-Johnson K."/>
            <person name="Ding H."/>
            <person name="Giovannoni S.J."/>
            <person name="Moore L.R."/>
            <person name="Chisholm S.W."/>
        </authorList>
    </citation>
    <scope>NUCLEOTIDE SEQUENCE [LARGE SCALE GENOMIC DNA]</scope>
    <source>
        <strain evidence="10">GP2</strain>
    </source>
</reference>